<dbReference type="InterPro" id="IPR014721">
    <property type="entry name" value="Ribsml_uS5_D2-typ_fold_subgr"/>
</dbReference>
<keyword evidence="4" id="KW-0689">Ribosomal protein</keyword>
<keyword evidence="5" id="KW-0687">Ribonucleoprotein</keyword>
<reference evidence="7" key="1">
    <citation type="submission" date="2018-05" db="EMBL/GenBank/DDBJ databases">
        <authorList>
            <person name="Lanie J.A."/>
            <person name="Ng W.-L."/>
            <person name="Kazmierczak K.M."/>
            <person name="Andrzejewski T.M."/>
            <person name="Davidsen T.M."/>
            <person name="Wayne K.J."/>
            <person name="Tettelin H."/>
            <person name="Glass J.I."/>
            <person name="Rusch D."/>
            <person name="Podicherti R."/>
            <person name="Tsui H.-C.T."/>
            <person name="Winkler M.E."/>
        </authorList>
    </citation>
    <scope>NUCLEOTIDE SEQUENCE</scope>
</reference>
<dbReference type="HAMAP" id="MF_01307_B">
    <property type="entry name" value="Ribosomal_uS5_B"/>
    <property type="match status" value="1"/>
</dbReference>
<protein>
    <recommendedName>
        <fullName evidence="6">S5 DRBM domain-containing protein</fullName>
    </recommendedName>
</protein>
<dbReference type="GO" id="GO:0006412">
    <property type="term" value="P:translation"/>
    <property type="evidence" value="ECO:0007669"/>
    <property type="project" value="InterPro"/>
</dbReference>
<dbReference type="Pfam" id="PF03719">
    <property type="entry name" value="Ribosomal_S5_C"/>
    <property type="match status" value="1"/>
</dbReference>
<accession>A0A382MAT9</accession>
<dbReference type="GO" id="GO:0003735">
    <property type="term" value="F:structural constituent of ribosome"/>
    <property type="evidence" value="ECO:0007669"/>
    <property type="project" value="InterPro"/>
</dbReference>
<dbReference type="GO" id="GO:0005737">
    <property type="term" value="C:cytoplasm"/>
    <property type="evidence" value="ECO:0007669"/>
    <property type="project" value="UniProtKB-ARBA"/>
</dbReference>
<keyword evidence="3" id="KW-0694">RNA-binding</keyword>
<dbReference type="PROSITE" id="PS50881">
    <property type="entry name" value="S5_DSRBD"/>
    <property type="match status" value="1"/>
</dbReference>
<dbReference type="InterPro" id="IPR013810">
    <property type="entry name" value="Ribosomal_uS5_N"/>
</dbReference>
<dbReference type="SUPFAM" id="SSF54768">
    <property type="entry name" value="dsRNA-binding domain-like"/>
    <property type="match status" value="1"/>
</dbReference>
<dbReference type="FunFam" id="3.30.230.10:FF:000002">
    <property type="entry name" value="30S ribosomal protein S5"/>
    <property type="match status" value="1"/>
</dbReference>
<dbReference type="InterPro" id="IPR018192">
    <property type="entry name" value="Ribosomal_uS5_N_CS"/>
</dbReference>
<dbReference type="Pfam" id="PF00333">
    <property type="entry name" value="Ribosomal_S5"/>
    <property type="match status" value="1"/>
</dbReference>
<dbReference type="AlphaFoldDB" id="A0A382MAT9"/>
<evidence type="ECO:0000256" key="3">
    <source>
        <dbReference type="ARBA" id="ARBA00022884"/>
    </source>
</evidence>
<keyword evidence="2" id="KW-0699">rRNA-binding</keyword>
<evidence type="ECO:0000256" key="5">
    <source>
        <dbReference type="ARBA" id="ARBA00023274"/>
    </source>
</evidence>
<feature type="domain" description="S5 DRBM" evidence="6">
    <location>
        <begin position="7"/>
        <end position="70"/>
    </location>
</feature>
<evidence type="ECO:0000256" key="1">
    <source>
        <dbReference type="ARBA" id="ARBA00008945"/>
    </source>
</evidence>
<gene>
    <name evidence="7" type="ORF">METZ01_LOCUS298522</name>
</gene>
<dbReference type="GO" id="GO:0019843">
    <property type="term" value="F:rRNA binding"/>
    <property type="evidence" value="ECO:0007669"/>
    <property type="project" value="UniProtKB-KW"/>
</dbReference>
<organism evidence="7">
    <name type="scientific">marine metagenome</name>
    <dbReference type="NCBI Taxonomy" id="408172"/>
    <lineage>
        <taxon>unclassified sequences</taxon>
        <taxon>metagenomes</taxon>
        <taxon>ecological metagenomes</taxon>
    </lineage>
</organism>
<dbReference type="Gene3D" id="3.30.160.20">
    <property type="match status" value="1"/>
</dbReference>
<sequence>MEKNNDYLEKLVHINRITKVVKGGRRFGFSALVVVGNQNGKIGIAHAKAKQVPDAIRKANDLARRNLIQISLREGRTIHHDTFGKDGAGKIKLRSAPKGTGIIAGGPVRAVCEVLGIKDIVAKSMGTANPHNVIRACLKALTKQHSPKHISLIRSKKISEIIEKRG</sequence>
<dbReference type="PANTHER" id="PTHR48277">
    <property type="entry name" value="MITOCHONDRIAL RIBOSOMAL PROTEIN S5"/>
    <property type="match status" value="1"/>
</dbReference>
<dbReference type="PANTHER" id="PTHR48277:SF1">
    <property type="entry name" value="MITOCHONDRIAL RIBOSOMAL PROTEIN S5"/>
    <property type="match status" value="1"/>
</dbReference>
<dbReference type="EMBL" id="UINC01092250">
    <property type="protein sequence ID" value="SVC45668.1"/>
    <property type="molecule type" value="Genomic_DNA"/>
</dbReference>
<name>A0A382MAT9_9ZZZZ</name>
<evidence type="ECO:0000256" key="2">
    <source>
        <dbReference type="ARBA" id="ARBA00022730"/>
    </source>
</evidence>
<dbReference type="InterPro" id="IPR000851">
    <property type="entry name" value="Ribosomal_uS5"/>
</dbReference>
<dbReference type="InterPro" id="IPR020568">
    <property type="entry name" value="Ribosomal_Su5_D2-typ_SF"/>
</dbReference>
<comment type="similarity">
    <text evidence="1">Belongs to the universal ribosomal protein uS5 family.</text>
</comment>
<evidence type="ECO:0000259" key="6">
    <source>
        <dbReference type="PROSITE" id="PS50881"/>
    </source>
</evidence>
<dbReference type="InterPro" id="IPR005712">
    <property type="entry name" value="Ribosomal_uS5_bac-type"/>
</dbReference>
<dbReference type="InterPro" id="IPR005324">
    <property type="entry name" value="Ribosomal_uS5_C"/>
</dbReference>
<dbReference type="SUPFAM" id="SSF54211">
    <property type="entry name" value="Ribosomal protein S5 domain 2-like"/>
    <property type="match status" value="1"/>
</dbReference>
<dbReference type="NCBIfam" id="TIGR01021">
    <property type="entry name" value="rpsE_bact"/>
    <property type="match status" value="1"/>
</dbReference>
<dbReference type="PROSITE" id="PS00585">
    <property type="entry name" value="RIBOSOMAL_S5"/>
    <property type="match status" value="1"/>
</dbReference>
<proteinExistence type="inferred from homology"/>
<dbReference type="GO" id="GO:0042254">
    <property type="term" value="P:ribosome biogenesis"/>
    <property type="evidence" value="ECO:0007669"/>
    <property type="project" value="UniProtKB-ARBA"/>
</dbReference>
<dbReference type="GO" id="GO:0015935">
    <property type="term" value="C:small ribosomal subunit"/>
    <property type="evidence" value="ECO:0007669"/>
    <property type="project" value="InterPro"/>
</dbReference>
<dbReference type="FunFam" id="3.30.160.20:FF:000001">
    <property type="entry name" value="30S ribosomal protein S5"/>
    <property type="match status" value="1"/>
</dbReference>
<evidence type="ECO:0000313" key="7">
    <source>
        <dbReference type="EMBL" id="SVC45668.1"/>
    </source>
</evidence>
<evidence type="ECO:0000256" key="4">
    <source>
        <dbReference type="ARBA" id="ARBA00022980"/>
    </source>
</evidence>
<dbReference type="Gene3D" id="3.30.230.10">
    <property type="match status" value="1"/>
</dbReference>